<name>A0A919M3L3_9ACTN</name>
<dbReference type="PANTHER" id="PTHR35526">
    <property type="entry name" value="ANTI-SIGMA-F FACTOR RSBW-RELATED"/>
    <property type="match status" value="1"/>
</dbReference>
<organism evidence="3 4">
    <name type="scientific">Actinoplanes cyaneus</name>
    <dbReference type="NCBI Taxonomy" id="52696"/>
    <lineage>
        <taxon>Bacteria</taxon>
        <taxon>Bacillati</taxon>
        <taxon>Actinomycetota</taxon>
        <taxon>Actinomycetes</taxon>
        <taxon>Micromonosporales</taxon>
        <taxon>Micromonosporaceae</taxon>
        <taxon>Actinoplanes</taxon>
    </lineage>
</organism>
<protein>
    <recommendedName>
        <fullName evidence="2">Histidine kinase/HSP90-like ATPase domain-containing protein</fullName>
    </recommendedName>
</protein>
<dbReference type="InterPro" id="IPR003594">
    <property type="entry name" value="HATPase_dom"/>
</dbReference>
<dbReference type="Gene3D" id="3.30.565.10">
    <property type="entry name" value="Histidine kinase-like ATPase, C-terminal domain"/>
    <property type="match status" value="1"/>
</dbReference>
<dbReference type="GO" id="GO:0004674">
    <property type="term" value="F:protein serine/threonine kinase activity"/>
    <property type="evidence" value="ECO:0007669"/>
    <property type="project" value="UniProtKB-KW"/>
</dbReference>
<dbReference type="SUPFAM" id="SSF55874">
    <property type="entry name" value="ATPase domain of HSP90 chaperone/DNA topoisomerase II/histidine kinase"/>
    <property type="match status" value="1"/>
</dbReference>
<dbReference type="Pfam" id="PF13581">
    <property type="entry name" value="HATPase_c_2"/>
    <property type="match status" value="1"/>
</dbReference>
<proteinExistence type="predicted"/>
<dbReference type="EMBL" id="BOMH01000047">
    <property type="protein sequence ID" value="GID68405.1"/>
    <property type="molecule type" value="Genomic_DNA"/>
</dbReference>
<comment type="caution">
    <text evidence="3">The sequence shown here is derived from an EMBL/GenBank/DDBJ whole genome shotgun (WGS) entry which is preliminary data.</text>
</comment>
<evidence type="ECO:0000313" key="4">
    <source>
        <dbReference type="Proteomes" id="UP000619479"/>
    </source>
</evidence>
<keyword evidence="1" id="KW-0418">Kinase</keyword>
<keyword evidence="1" id="KW-0808">Transferase</keyword>
<evidence type="ECO:0000256" key="1">
    <source>
        <dbReference type="ARBA" id="ARBA00022527"/>
    </source>
</evidence>
<evidence type="ECO:0000313" key="3">
    <source>
        <dbReference type="EMBL" id="GID68405.1"/>
    </source>
</evidence>
<evidence type="ECO:0000259" key="2">
    <source>
        <dbReference type="Pfam" id="PF13581"/>
    </source>
</evidence>
<dbReference type="CDD" id="cd16936">
    <property type="entry name" value="HATPase_RsbW-like"/>
    <property type="match status" value="1"/>
</dbReference>
<gene>
    <name evidence="3" type="ORF">Acy02nite_62860</name>
</gene>
<dbReference type="RefSeq" id="WP_203747955.1">
    <property type="nucleotide sequence ID" value="NZ_BAAAUC010000042.1"/>
</dbReference>
<feature type="domain" description="Histidine kinase/HSP90-like ATPase" evidence="2">
    <location>
        <begin position="18"/>
        <end position="117"/>
    </location>
</feature>
<keyword evidence="1" id="KW-0723">Serine/threonine-protein kinase</keyword>
<sequence length="125" mass="13893">MTPVLMRQWTIDDVHDLRILRAGLREEIVDADLFDPIAVVATEFATNVLRHGTPPATVRLLAEPGRLIVDVSDQDLVGEPQFGLRPRPMGEGGLGLFLVDTFAADCGWYRTERAKHTWASFPAPQ</sequence>
<keyword evidence="4" id="KW-1185">Reference proteome</keyword>
<dbReference type="InterPro" id="IPR050267">
    <property type="entry name" value="Anti-sigma-factor_SerPK"/>
</dbReference>
<accession>A0A919M3L3</accession>
<reference evidence="3" key="1">
    <citation type="submission" date="2021-01" db="EMBL/GenBank/DDBJ databases">
        <title>Whole genome shotgun sequence of Actinoplanes cyaneus NBRC 14990.</title>
        <authorList>
            <person name="Komaki H."/>
            <person name="Tamura T."/>
        </authorList>
    </citation>
    <scope>NUCLEOTIDE SEQUENCE</scope>
    <source>
        <strain evidence="3">NBRC 14990</strain>
    </source>
</reference>
<dbReference type="AlphaFoldDB" id="A0A919M3L3"/>
<dbReference type="Proteomes" id="UP000619479">
    <property type="component" value="Unassembled WGS sequence"/>
</dbReference>
<dbReference type="PANTHER" id="PTHR35526:SF3">
    <property type="entry name" value="ANTI-SIGMA-F FACTOR RSBW"/>
    <property type="match status" value="1"/>
</dbReference>
<dbReference type="InterPro" id="IPR036890">
    <property type="entry name" value="HATPase_C_sf"/>
</dbReference>